<gene>
    <name evidence="2" type="ORF">C1SCF055_LOCUS7652</name>
</gene>
<feature type="domain" description="Calcineurin-like phosphoesterase" evidence="1">
    <location>
        <begin position="68"/>
        <end position="217"/>
    </location>
</feature>
<dbReference type="EMBL" id="CAMXCT030000508">
    <property type="protein sequence ID" value="CAL4767030.1"/>
    <property type="molecule type" value="Genomic_DNA"/>
</dbReference>
<evidence type="ECO:0000313" key="4">
    <source>
        <dbReference type="EMBL" id="CAL4767030.1"/>
    </source>
</evidence>
<dbReference type="GO" id="GO:0016787">
    <property type="term" value="F:hydrolase activity"/>
    <property type="evidence" value="ECO:0007669"/>
    <property type="project" value="InterPro"/>
</dbReference>
<dbReference type="AlphaFoldDB" id="A0A9P1BWP0"/>
<organism evidence="2">
    <name type="scientific">Cladocopium goreaui</name>
    <dbReference type="NCBI Taxonomy" id="2562237"/>
    <lineage>
        <taxon>Eukaryota</taxon>
        <taxon>Sar</taxon>
        <taxon>Alveolata</taxon>
        <taxon>Dinophyceae</taxon>
        <taxon>Suessiales</taxon>
        <taxon>Symbiodiniaceae</taxon>
        <taxon>Cladocopium</taxon>
    </lineage>
</organism>
<dbReference type="InterPro" id="IPR029052">
    <property type="entry name" value="Metallo-depent_PP-like"/>
</dbReference>
<comment type="caution">
    <text evidence="2">The sequence shown here is derived from an EMBL/GenBank/DDBJ whole genome shotgun (WGS) entry which is preliminary data.</text>
</comment>
<name>A0A9P1BWP0_9DINO</name>
<dbReference type="EMBL" id="CAMXCT020000508">
    <property type="protein sequence ID" value="CAL1133093.1"/>
    <property type="molecule type" value="Genomic_DNA"/>
</dbReference>
<reference evidence="2" key="1">
    <citation type="submission" date="2022-10" db="EMBL/GenBank/DDBJ databases">
        <authorList>
            <person name="Chen Y."/>
            <person name="Dougan E. K."/>
            <person name="Chan C."/>
            <person name="Rhodes N."/>
            <person name="Thang M."/>
        </authorList>
    </citation>
    <scope>NUCLEOTIDE SEQUENCE</scope>
</reference>
<dbReference type="Gene3D" id="3.60.21.10">
    <property type="match status" value="1"/>
</dbReference>
<dbReference type="Proteomes" id="UP001152797">
    <property type="component" value="Unassembled WGS sequence"/>
</dbReference>
<dbReference type="Pfam" id="PF00149">
    <property type="entry name" value="Metallophos"/>
    <property type="match status" value="1"/>
</dbReference>
<dbReference type="PANTHER" id="PTHR46546:SF4">
    <property type="entry name" value="SHEWANELLA-LIKE PROTEIN PHOSPHATASE 1"/>
    <property type="match status" value="1"/>
</dbReference>
<dbReference type="EMBL" id="CAMXCT010000508">
    <property type="protein sequence ID" value="CAI3979718.1"/>
    <property type="molecule type" value="Genomic_DNA"/>
</dbReference>
<sequence length="251" mass="27061">LPERSWNKGRSFRSLRLDLGAQVCAPESQQLGVFLALWAAGLAALLSFAQPAAAEAVSYTDESHQDRRVFSVGDLHGDAQSCQKILKSLGLMGDAGEWTGGRSILVQTGDVTDRGDASGPIFQSLFRLQDEAPASGGKVILLLGNHELMNLQGDFRYATPADTASIAALEPDLKGESSSSLQTRTRIFSKEGWLGQGVRERFQALAVERNVLFVHAGLLPIFKDMLPGGLDSVNAEVKRLLRLGGRKMRAA</sequence>
<feature type="non-terminal residue" evidence="2">
    <location>
        <position position="251"/>
    </location>
</feature>
<proteinExistence type="predicted"/>
<dbReference type="OrthoDB" id="5976022at2759"/>
<accession>A0A9P1BWP0</accession>
<dbReference type="PANTHER" id="PTHR46546">
    <property type="entry name" value="SHEWANELLA-LIKE PROTEIN PHOSPHATASE 1"/>
    <property type="match status" value="1"/>
</dbReference>
<evidence type="ECO:0000259" key="1">
    <source>
        <dbReference type="Pfam" id="PF00149"/>
    </source>
</evidence>
<evidence type="ECO:0000313" key="5">
    <source>
        <dbReference type="Proteomes" id="UP001152797"/>
    </source>
</evidence>
<keyword evidence="5" id="KW-1185">Reference proteome</keyword>
<dbReference type="SUPFAM" id="SSF56300">
    <property type="entry name" value="Metallo-dependent phosphatases"/>
    <property type="match status" value="1"/>
</dbReference>
<protein>
    <submittedName>
        <fullName evidence="4">Shewanella-like protein phosphatase 2 (AtSLP2)</fullName>
    </submittedName>
</protein>
<dbReference type="InterPro" id="IPR004843">
    <property type="entry name" value="Calcineurin-like_PHP"/>
</dbReference>
<evidence type="ECO:0000313" key="3">
    <source>
        <dbReference type="EMBL" id="CAL1133093.1"/>
    </source>
</evidence>
<reference evidence="3" key="2">
    <citation type="submission" date="2024-04" db="EMBL/GenBank/DDBJ databases">
        <authorList>
            <person name="Chen Y."/>
            <person name="Shah S."/>
            <person name="Dougan E. K."/>
            <person name="Thang M."/>
            <person name="Chan C."/>
        </authorList>
    </citation>
    <scope>NUCLEOTIDE SEQUENCE [LARGE SCALE GENOMIC DNA]</scope>
</reference>
<evidence type="ECO:0000313" key="2">
    <source>
        <dbReference type="EMBL" id="CAI3979718.1"/>
    </source>
</evidence>